<keyword evidence="3" id="KW-1185">Reference proteome</keyword>
<feature type="signal peptide" evidence="1">
    <location>
        <begin position="1"/>
        <end position="21"/>
    </location>
</feature>
<dbReference type="PROSITE" id="PS51257">
    <property type="entry name" value="PROKAR_LIPOPROTEIN"/>
    <property type="match status" value="1"/>
</dbReference>
<protein>
    <recommendedName>
        <fullName evidence="4">DUF306 domain-containing protein</fullName>
    </recommendedName>
</protein>
<dbReference type="STRING" id="1581420.AAW00_10105"/>
<evidence type="ECO:0000313" key="2">
    <source>
        <dbReference type="EMBL" id="KLE34551.1"/>
    </source>
</evidence>
<sequence length="255" mass="26808">MMRLLAFAALALAACTGAAETADEPPSAASGRDITGSYVVEFVNEAAPVIGIEGSDPEIAIEAGRIHFQSQCVFEDWRYERSGETIAVRPLRAEVEMCARGLEPGEEAIMAAVGAADTVRHVPRGLWLSGAAGTVQLRFVPSADDLASRAVDLSGSWRVTALDGKPTADPIDLEADWHGVWWEPGCAGQGVSYTIKGDAFDTPPPGNPGTVCDIGFPPELEQVWSAMAAADTIVSTRGGEVEIAGDGRSVRLTAR</sequence>
<dbReference type="OrthoDB" id="7432862at2"/>
<gene>
    <name evidence="2" type="ORF">AAW00_10105</name>
</gene>
<comment type="caution">
    <text evidence="2">The sequence shown here is derived from an EMBL/GenBank/DDBJ whole genome shotgun (WGS) entry which is preliminary data.</text>
</comment>
<evidence type="ECO:0000256" key="1">
    <source>
        <dbReference type="SAM" id="SignalP"/>
    </source>
</evidence>
<dbReference type="PATRIC" id="fig|1581420.6.peg.2073"/>
<evidence type="ECO:0008006" key="4">
    <source>
        <dbReference type="Google" id="ProtNLM"/>
    </source>
</evidence>
<dbReference type="Proteomes" id="UP000053464">
    <property type="component" value="Unassembled WGS sequence"/>
</dbReference>
<organism evidence="2 3">
    <name type="scientific">Aurantiacibacter luteus</name>
    <dbReference type="NCBI Taxonomy" id="1581420"/>
    <lineage>
        <taxon>Bacteria</taxon>
        <taxon>Pseudomonadati</taxon>
        <taxon>Pseudomonadota</taxon>
        <taxon>Alphaproteobacteria</taxon>
        <taxon>Sphingomonadales</taxon>
        <taxon>Erythrobacteraceae</taxon>
        <taxon>Aurantiacibacter</taxon>
    </lineage>
</organism>
<accession>A0A0G9MUY8</accession>
<keyword evidence="1" id="KW-0732">Signal</keyword>
<evidence type="ECO:0000313" key="3">
    <source>
        <dbReference type="Proteomes" id="UP000053464"/>
    </source>
</evidence>
<feature type="chain" id="PRO_5002580007" description="DUF306 domain-containing protein" evidence="1">
    <location>
        <begin position="22"/>
        <end position="255"/>
    </location>
</feature>
<proteinExistence type="predicted"/>
<name>A0A0G9MUY8_9SPHN</name>
<reference evidence="2 3" key="1">
    <citation type="submission" date="2015-04" db="EMBL/GenBank/DDBJ databases">
        <title>The draft genome sequence of Erythrobacter luteus KA37.</title>
        <authorList>
            <person name="Zhuang L."/>
            <person name="Liu Y."/>
            <person name="Shao Z."/>
        </authorList>
    </citation>
    <scope>NUCLEOTIDE SEQUENCE [LARGE SCALE GENOMIC DNA]</scope>
    <source>
        <strain evidence="2 3">KA37</strain>
    </source>
</reference>
<dbReference type="RefSeq" id="WP_047004198.1">
    <property type="nucleotide sequence ID" value="NZ_LBHB01000002.1"/>
</dbReference>
<dbReference type="AlphaFoldDB" id="A0A0G9MUY8"/>
<dbReference type="EMBL" id="LBHB01000002">
    <property type="protein sequence ID" value="KLE34551.1"/>
    <property type="molecule type" value="Genomic_DNA"/>
</dbReference>